<evidence type="ECO:0000313" key="1">
    <source>
        <dbReference type="EMBL" id="EGH49445.1"/>
    </source>
</evidence>
<accession>F3GQU2</accession>
<keyword evidence="2" id="KW-1185">Reference proteome</keyword>
<comment type="caution">
    <text evidence="1">The sequence shown here is derived from an EMBL/GenBank/DDBJ whole genome shotgun (WGS) entry which is preliminary data.</text>
</comment>
<protein>
    <submittedName>
        <fullName evidence="1">Uncharacterized protein</fullName>
    </submittedName>
</protein>
<dbReference type="AlphaFoldDB" id="F3GQU2"/>
<organism evidence="1 2">
    <name type="scientific">Pseudomonas syringae pv. pisi str. 1704B</name>
    <dbReference type="NCBI Taxonomy" id="629263"/>
    <lineage>
        <taxon>Bacteria</taxon>
        <taxon>Pseudomonadati</taxon>
        <taxon>Pseudomonadota</taxon>
        <taxon>Gammaproteobacteria</taxon>
        <taxon>Pseudomonadales</taxon>
        <taxon>Pseudomonadaceae</taxon>
        <taxon>Pseudomonas</taxon>
        <taxon>Pseudomonas syringae</taxon>
    </lineage>
</organism>
<feature type="non-terminal residue" evidence="1">
    <location>
        <position position="46"/>
    </location>
</feature>
<sequence length="46" mass="5115">RSLIVPMLRVLCVLGLLSHGQREHERRDDAAYGEQLLQAWAGEVAG</sequence>
<dbReference type="EMBL" id="AEAI01004278">
    <property type="protein sequence ID" value="EGH49445.1"/>
    <property type="molecule type" value="Genomic_DNA"/>
</dbReference>
<dbReference type="Proteomes" id="UP000004986">
    <property type="component" value="Unassembled WGS sequence"/>
</dbReference>
<proteinExistence type="predicted"/>
<reference evidence="1 2" key="1">
    <citation type="journal article" date="2011" name="PLoS Pathog.">
        <title>Dynamic evolution of pathogenicity revealed by sequencing and comparative genomics of 19 Pseudomonas syringae isolates.</title>
        <authorList>
            <person name="Baltrus D.A."/>
            <person name="Nishimura M.T."/>
            <person name="Romanchuk A."/>
            <person name="Chang J.H."/>
            <person name="Mukhtar M.S."/>
            <person name="Cherkis K."/>
            <person name="Roach J."/>
            <person name="Grant S.R."/>
            <person name="Jones C.D."/>
            <person name="Dangl J.L."/>
        </authorList>
    </citation>
    <scope>NUCLEOTIDE SEQUENCE [LARGE SCALE GENOMIC DNA]</scope>
    <source>
        <strain evidence="1 2">1704B</strain>
    </source>
</reference>
<feature type="non-terminal residue" evidence="1">
    <location>
        <position position="1"/>
    </location>
</feature>
<name>F3GQU2_PSESJ</name>
<evidence type="ECO:0000313" key="2">
    <source>
        <dbReference type="Proteomes" id="UP000004986"/>
    </source>
</evidence>
<gene>
    <name evidence="1" type="ORF">PSYPI_46559</name>
</gene>